<evidence type="ECO:0008006" key="3">
    <source>
        <dbReference type="Google" id="ProtNLM"/>
    </source>
</evidence>
<dbReference type="EMBL" id="QXHD01000003">
    <property type="protein sequence ID" value="NEZ54865.1"/>
    <property type="molecule type" value="Genomic_DNA"/>
</dbReference>
<comment type="caution">
    <text evidence="1">The sequence shown here is derived from an EMBL/GenBank/DDBJ whole genome shotgun (WGS) entry which is preliminary data.</text>
</comment>
<keyword evidence="2" id="KW-1185">Reference proteome</keyword>
<organism evidence="1 2">
    <name type="scientific">Adonisia turfae CCMR0081</name>
    <dbReference type="NCBI Taxonomy" id="2292702"/>
    <lineage>
        <taxon>Bacteria</taxon>
        <taxon>Bacillati</taxon>
        <taxon>Cyanobacteriota</taxon>
        <taxon>Adonisia</taxon>
        <taxon>Adonisia turfae</taxon>
    </lineage>
</organism>
<reference evidence="1 2" key="1">
    <citation type="journal article" date="2020" name="Microb. Ecol.">
        <title>Ecogenomics of the Marine Benthic Filamentous Cyanobacterium Adonisia.</title>
        <authorList>
            <person name="Walter J.M."/>
            <person name="Coutinho F.H."/>
            <person name="Leomil L."/>
            <person name="Hargreaves P.I."/>
            <person name="Campeao M.E."/>
            <person name="Vieira V.V."/>
            <person name="Silva B.S."/>
            <person name="Fistarol G.O."/>
            <person name="Salomon P.S."/>
            <person name="Sawabe T."/>
            <person name="Mino S."/>
            <person name="Hosokawa M."/>
            <person name="Miyashita H."/>
            <person name="Maruyama F."/>
            <person name="van Verk M.C."/>
            <person name="Dutilh B.E."/>
            <person name="Thompson C.C."/>
            <person name="Thompson F.L."/>
        </authorList>
    </citation>
    <scope>NUCLEOTIDE SEQUENCE [LARGE SCALE GENOMIC DNA]</scope>
    <source>
        <strain evidence="1 2">CCMR0081</strain>
    </source>
</reference>
<name>A0A6M0RF77_9CYAN</name>
<sequence length="132" mass="14984">MRALLQKLFNRQSISVNQMQREAMVDLCLLGMYSDSKLSIDEQDFLDEEFHKLTWESGISLSSYLQRAVPRVRSVIDDASELAAFLQDIAQRLGEGDFRQTAMDALQELLESDGVAESESKFMADVRKALTM</sequence>
<accession>A0A6M0RF77</accession>
<evidence type="ECO:0000313" key="2">
    <source>
        <dbReference type="Proteomes" id="UP000481033"/>
    </source>
</evidence>
<evidence type="ECO:0000313" key="1">
    <source>
        <dbReference type="EMBL" id="NEZ54865.1"/>
    </source>
</evidence>
<dbReference type="AlphaFoldDB" id="A0A6M0RF77"/>
<dbReference type="Proteomes" id="UP000481033">
    <property type="component" value="Unassembled WGS sequence"/>
</dbReference>
<gene>
    <name evidence="1" type="ORF">DXZ20_04000</name>
</gene>
<proteinExistence type="predicted"/>
<protein>
    <recommendedName>
        <fullName evidence="3">Co-chaperone DjlA N-terminal domain-containing protein</fullName>
    </recommendedName>
</protein>
<dbReference type="RefSeq" id="WP_163696535.1">
    <property type="nucleotide sequence ID" value="NZ_QXHD01000003.1"/>
</dbReference>